<reference evidence="7 8" key="1">
    <citation type="submission" date="2023-01" db="EMBL/GenBank/DDBJ databases">
        <title>Analysis of 21 Apiospora genomes using comparative genomics revels a genus with tremendous synthesis potential of carbohydrate active enzymes and secondary metabolites.</title>
        <authorList>
            <person name="Sorensen T."/>
        </authorList>
    </citation>
    <scope>NUCLEOTIDE SEQUENCE [LARGE SCALE GENOMIC DNA]</scope>
    <source>
        <strain evidence="7 8">CBS 33761</strain>
    </source>
</reference>
<evidence type="ECO:0000256" key="6">
    <source>
        <dbReference type="SAM" id="Phobius"/>
    </source>
</evidence>
<dbReference type="PANTHER" id="PTHR24305:SF210">
    <property type="entry name" value="CYTOCHROME P450 MONOOXYGENASE ASQL-RELATED"/>
    <property type="match status" value="1"/>
</dbReference>
<dbReference type="Pfam" id="PF00067">
    <property type="entry name" value="p450"/>
    <property type="match status" value="1"/>
</dbReference>
<feature type="transmembrane region" description="Helical" evidence="6">
    <location>
        <begin position="21"/>
        <end position="42"/>
    </location>
</feature>
<dbReference type="InterPro" id="IPR050121">
    <property type="entry name" value="Cytochrome_P450_monoxygenase"/>
</dbReference>
<dbReference type="PRINTS" id="PR00463">
    <property type="entry name" value="EP450I"/>
</dbReference>
<evidence type="ECO:0000256" key="2">
    <source>
        <dbReference type="ARBA" id="ARBA00010617"/>
    </source>
</evidence>
<evidence type="ECO:0000256" key="5">
    <source>
        <dbReference type="ARBA" id="ARBA00023004"/>
    </source>
</evidence>
<evidence type="ECO:0000256" key="1">
    <source>
        <dbReference type="ARBA" id="ARBA00001971"/>
    </source>
</evidence>
<name>A0ABR1SWE4_9PEZI</name>
<gene>
    <name evidence="7" type="ORF">PG993_007033</name>
</gene>
<keyword evidence="6" id="KW-0812">Transmembrane</keyword>
<evidence type="ECO:0008006" key="9">
    <source>
        <dbReference type="Google" id="ProtNLM"/>
    </source>
</evidence>
<comment type="cofactor">
    <cofactor evidence="1">
        <name>heme</name>
        <dbReference type="ChEBI" id="CHEBI:30413"/>
    </cofactor>
</comment>
<evidence type="ECO:0000256" key="3">
    <source>
        <dbReference type="ARBA" id="ARBA00022617"/>
    </source>
</evidence>
<evidence type="ECO:0000313" key="8">
    <source>
        <dbReference type="Proteomes" id="UP001444661"/>
    </source>
</evidence>
<dbReference type="PRINTS" id="PR00385">
    <property type="entry name" value="P450"/>
</dbReference>
<dbReference type="InterPro" id="IPR036396">
    <property type="entry name" value="Cyt_P450_sf"/>
</dbReference>
<dbReference type="SUPFAM" id="SSF48264">
    <property type="entry name" value="Cytochrome P450"/>
    <property type="match status" value="1"/>
</dbReference>
<keyword evidence="8" id="KW-1185">Reference proteome</keyword>
<organism evidence="7 8">
    <name type="scientific">Apiospora rasikravindrae</name>
    <dbReference type="NCBI Taxonomy" id="990691"/>
    <lineage>
        <taxon>Eukaryota</taxon>
        <taxon>Fungi</taxon>
        <taxon>Dikarya</taxon>
        <taxon>Ascomycota</taxon>
        <taxon>Pezizomycotina</taxon>
        <taxon>Sordariomycetes</taxon>
        <taxon>Xylariomycetidae</taxon>
        <taxon>Amphisphaeriales</taxon>
        <taxon>Apiosporaceae</taxon>
        <taxon>Apiospora</taxon>
    </lineage>
</organism>
<feature type="non-terminal residue" evidence="7">
    <location>
        <position position="505"/>
    </location>
</feature>
<comment type="caution">
    <text evidence="7">The sequence shown here is derived from an EMBL/GenBank/DDBJ whole genome shotgun (WGS) entry which is preliminary data.</text>
</comment>
<dbReference type="InterPro" id="IPR001128">
    <property type="entry name" value="Cyt_P450"/>
</dbReference>
<keyword evidence="3" id="KW-0349">Heme</keyword>
<dbReference type="EMBL" id="JAQQWK010000006">
    <property type="protein sequence ID" value="KAK8038622.1"/>
    <property type="molecule type" value="Genomic_DNA"/>
</dbReference>
<dbReference type="PANTHER" id="PTHR24305">
    <property type="entry name" value="CYTOCHROME P450"/>
    <property type="match status" value="1"/>
</dbReference>
<keyword evidence="6" id="KW-0472">Membrane</keyword>
<evidence type="ECO:0000313" key="7">
    <source>
        <dbReference type="EMBL" id="KAK8038622.1"/>
    </source>
</evidence>
<proteinExistence type="inferred from homology"/>
<dbReference type="Gene3D" id="1.10.630.10">
    <property type="entry name" value="Cytochrome P450"/>
    <property type="match status" value="1"/>
</dbReference>
<dbReference type="InterPro" id="IPR002401">
    <property type="entry name" value="Cyt_P450_E_grp-I"/>
</dbReference>
<keyword evidence="5" id="KW-0408">Iron</keyword>
<keyword evidence="6" id="KW-1133">Transmembrane helix</keyword>
<sequence length="505" mass="57721">MGSFDQSSLKGIPPFLASITLLQWIALAGAVLITHTLISYGYNAYFHPLSKYPGPRLASVSSLWEIYFLCTGKWPWAIENALKRYGDVVRTGPNSLVFMKPQAVTGKPYVSPIVSHMLICSKDIHGPKRNLQGTFVKTAFVDGLGDEDDGLLWERDPEKHRRIAKKMSPAFSGNSLRAKEPTMHKHIDLMMRRLEEHVKNHPFLDSMEAVNFLVVIMVATKTYPILGPVVLLLVPWRVVRSLPRLIGELRKQIVGRIGRRQNLEHSDYFEQLLPANEPVAKEDRRIRHMLTVTGQLIVGGYDPTSFAIYMMFYYLLQSPDSLEQLKQEIRGAFSCYESITSDELRGLPWLNACLSETLRLSAAATHHSLPRLSPGAVVGGDYIPKGVLCRTSLFAYSRNDRFFHEPRSFKPERWLSQDHPMYNAVFATDDRSAHFPFIIGPRQCPGREVAKMMLRLVVAKMFWLFDVEQVSGKLDFDKDFRVYGMWQKPELRVRLVKRRKMAIPE</sequence>
<comment type="similarity">
    <text evidence="2">Belongs to the cytochrome P450 family.</text>
</comment>
<feature type="transmembrane region" description="Helical" evidence="6">
    <location>
        <begin position="209"/>
        <end position="234"/>
    </location>
</feature>
<protein>
    <recommendedName>
        <fullName evidence="9">Cytochrome P450</fullName>
    </recommendedName>
</protein>
<evidence type="ECO:0000256" key="4">
    <source>
        <dbReference type="ARBA" id="ARBA00022723"/>
    </source>
</evidence>
<accession>A0ABR1SWE4</accession>
<keyword evidence="4" id="KW-0479">Metal-binding</keyword>
<dbReference type="Proteomes" id="UP001444661">
    <property type="component" value="Unassembled WGS sequence"/>
</dbReference>